<dbReference type="WBParaSite" id="nRc.2.0.1.t10438-RA">
    <property type="protein sequence ID" value="nRc.2.0.1.t10438-RA"/>
    <property type="gene ID" value="nRc.2.0.1.g10438"/>
</dbReference>
<evidence type="ECO:0000313" key="2">
    <source>
        <dbReference type="Proteomes" id="UP000887565"/>
    </source>
</evidence>
<reference evidence="3" key="1">
    <citation type="submission" date="2022-11" db="UniProtKB">
        <authorList>
            <consortium name="WormBaseParasite"/>
        </authorList>
    </citation>
    <scope>IDENTIFICATION</scope>
</reference>
<dbReference type="Proteomes" id="UP000887565">
    <property type="component" value="Unplaced"/>
</dbReference>
<evidence type="ECO:0000256" key="1">
    <source>
        <dbReference type="SAM" id="MobiDB-lite"/>
    </source>
</evidence>
<feature type="region of interest" description="Disordered" evidence="1">
    <location>
        <begin position="609"/>
        <end position="641"/>
    </location>
</feature>
<dbReference type="AlphaFoldDB" id="A0A915I9J7"/>
<feature type="region of interest" description="Disordered" evidence="1">
    <location>
        <begin position="792"/>
        <end position="815"/>
    </location>
</feature>
<sequence>MAHLLRVTRQNDTFNSQTFTFLLPHAACRGDDAIEIASRDFQYCGHKFYLSFTKDDQKLLMENEIAFLTPNLFIKSLHNNQCATVTVDVTFVLVNRMSFSSNQIFHKKQVEFRVEDQTNSGQYPMYSRKEFIPLVDMTKRGFTDNRGEFLFELTLKACSTTFQYDMQLTHDPTKSRDPLDYQRYDGAVFTFGDLKWSWVFCPNMDLNRNNLMRHMLQMVRKTRFDTLCKLVYRVLLVDKPGNRISNQAIFHRKHLCDQRSEIFDFSGNGDGVYFTDNYLSYVSQDMKITFAIEIFDIFHLNHVRLNVLSSEKQPVAQIFDKENRSYNMKFRLNSRLQKYSYHLLLATWRLSLNYPIVNEGDESEDKKLDDQFLYVKFAYVDSSNVPRNYGRYVAWNMQIISQTNTSQDDLCSENTTTRDQKSVVVGDPIVERYFSIVGRFFEDKFYTSIKLKELKKEENCWLHKLDRRLLIQIEWLSSHLFYEPCYCTYDDVYRKQVMQMRHVLQTLQSQNDQMERELYFSQVSKGERAIDLSGNPIQRRLSMCTAANAKDSGKEQVLQSLVSSTVLAASSVAMVDGEDEKIAKHQVTSGAVVGEQQESLDRFQDKLQRPNLRATQLPPTPSKNIRQADDNQANATSQSQKLRNIHQAYQQLPQSSSAVALKPYRKMTPEILISPENNGKDRFRIIENEKERDDSSKRNSNAIIAKTSVLCENRRKMTEPSLIVPISCGPESKYRSRSYANFSGNSRCEAHSLGIADNFVGQQPHRKNSWATGNRPHRYDDDDQAIFDLHSEDDESSDLDDCRAPPPAPSLSSATEIAAGGGRSYVMVNKNVRGYCNTAATNRR</sequence>
<name>A0A915I9J7_ROMCU</name>
<protein>
    <submittedName>
        <fullName evidence="3">Uncharacterized protein</fullName>
    </submittedName>
</protein>
<organism evidence="2 3">
    <name type="scientific">Romanomermis culicivorax</name>
    <name type="common">Nematode worm</name>
    <dbReference type="NCBI Taxonomy" id="13658"/>
    <lineage>
        <taxon>Eukaryota</taxon>
        <taxon>Metazoa</taxon>
        <taxon>Ecdysozoa</taxon>
        <taxon>Nematoda</taxon>
        <taxon>Enoplea</taxon>
        <taxon>Dorylaimia</taxon>
        <taxon>Mermithida</taxon>
        <taxon>Mermithoidea</taxon>
        <taxon>Mermithidae</taxon>
        <taxon>Romanomermis</taxon>
    </lineage>
</organism>
<feature type="compositionally biased region" description="Polar residues" evidence="1">
    <location>
        <begin position="622"/>
        <end position="641"/>
    </location>
</feature>
<evidence type="ECO:0000313" key="3">
    <source>
        <dbReference type="WBParaSite" id="nRc.2.0.1.t10438-RA"/>
    </source>
</evidence>
<accession>A0A915I9J7</accession>
<proteinExistence type="predicted"/>
<keyword evidence="2" id="KW-1185">Reference proteome</keyword>